<feature type="coiled-coil region" evidence="9">
    <location>
        <begin position="291"/>
        <end position="325"/>
    </location>
</feature>
<feature type="transmembrane region" description="Helical" evidence="10">
    <location>
        <begin position="709"/>
        <end position="727"/>
    </location>
</feature>
<reference evidence="13" key="1">
    <citation type="submission" date="2021-01" db="EMBL/GenBank/DDBJ databases">
        <authorList>
            <consortium name="Genoscope - CEA"/>
            <person name="William W."/>
        </authorList>
    </citation>
    <scope>NUCLEOTIDE SEQUENCE</scope>
</reference>
<keyword evidence="7" id="KW-0406">Ion transport</keyword>
<dbReference type="OrthoDB" id="78669at2759"/>
<dbReference type="FunFam" id="1.20.1510.10:FF:000022">
    <property type="entry name" value="Cation transporter, putative"/>
    <property type="match status" value="1"/>
</dbReference>
<dbReference type="InterPro" id="IPR002524">
    <property type="entry name" value="Cation_efflux"/>
</dbReference>
<dbReference type="Pfam" id="PF01545">
    <property type="entry name" value="Cation_efflux"/>
    <property type="match status" value="1"/>
</dbReference>
<evidence type="ECO:0000313" key="14">
    <source>
        <dbReference type="Proteomes" id="UP000689195"/>
    </source>
</evidence>
<evidence type="ECO:0000256" key="6">
    <source>
        <dbReference type="ARBA" id="ARBA00022989"/>
    </source>
</evidence>
<keyword evidence="4" id="KW-0926">Vacuole</keyword>
<feature type="transmembrane region" description="Helical" evidence="10">
    <location>
        <begin position="450"/>
        <end position="474"/>
    </location>
</feature>
<evidence type="ECO:0000256" key="1">
    <source>
        <dbReference type="ARBA" id="ARBA00004128"/>
    </source>
</evidence>
<accession>A0A8S1VJD5</accession>
<evidence type="ECO:0000259" key="12">
    <source>
        <dbReference type="Pfam" id="PF01545"/>
    </source>
</evidence>
<dbReference type="InterPro" id="IPR045316">
    <property type="entry name" value="Msc2-like"/>
</dbReference>
<dbReference type="NCBIfam" id="TIGR01297">
    <property type="entry name" value="CDF"/>
    <property type="match status" value="1"/>
</dbReference>
<evidence type="ECO:0000256" key="11">
    <source>
        <dbReference type="SAM" id="SignalP"/>
    </source>
</evidence>
<comment type="subcellular location">
    <subcellularLocation>
        <location evidence="1">Vacuole membrane</location>
        <topology evidence="1">Multi-pass membrane protein</topology>
    </subcellularLocation>
</comment>
<protein>
    <recommendedName>
        <fullName evidence="12">Cation efflux protein transmembrane domain-containing protein</fullName>
    </recommendedName>
</protein>
<evidence type="ECO:0000256" key="4">
    <source>
        <dbReference type="ARBA" id="ARBA00022554"/>
    </source>
</evidence>
<keyword evidence="9" id="KW-0175">Coiled coil</keyword>
<feature type="transmembrane region" description="Helical" evidence="10">
    <location>
        <begin position="372"/>
        <end position="392"/>
    </location>
</feature>
<evidence type="ECO:0000256" key="8">
    <source>
        <dbReference type="ARBA" id="ARBA00023136"/>
    </source>
</evidence>
<evidence type="ECO:0000256" key="5">
    <source>
        <dbReference type="ARBA" id="ARBA00022692"/>
    </source>
</evidence>
<feature type="domain" description="Cation efflux protein transmembrane" evidence="12">
    <location>
        <begin position="639"/>
        <end position="852"/>
    </location>
</feature>
<dbReference type="AlphaFoldDB" id="A0A8S1VJD5"/>
<gene>
    <name evidence="13" type="ORF">PPENT_87.1.T0640053</name>
</gene>
<proteinExistence type="inferred from homology"/>
<feature type="transmembrane region" description="Helical" evidence="10">
    <location>
        <begin position="826"/>
        <end position="844"/>
    </location>
</feature>
<comment type="caution">
    <text evidence="13">The sequence shown here is derived from an EMBL/GenBank/DDBJ whole genome shotgun (WGS) entry which is preliminary data.</text>
</comment>
<dbReference type="PANTHER" id="PTHR45755">
    <property type="match status" value="1"/>
</dbReference>
<keyword evidence="6 10" id="KW-1133">Transmembrane helix</keyword>
<keyword evidence="14" id="KW-1185">Reference proteome</keyword>
<feature type="transmembrane region" description="Helical" evidence="10">
    <location>
        <begin position="522"/>
        <end position="543"/>
    </location>
</feature>
<feature type="chain" id="PRO_5035854050" description="Cation efflux protein transmembrane domain-containing protein" evidence="11">
    <location>
        <begin position="20"/>
        <end position="931"/>
    </location>
</feature>
<feature type="signal peptide" evidence="11">
    <location>
        <begin position="1"/>
        <end position="19"/>
    </location>
</feature>
<evidence type="ECO:0000313" key="13">
    <source>
        <dbReference type="EMBL" id="CAD8175869.1"/>
    </source>
</evidence>
<feature type="transmembrane region" description="Helical" evidence="10">
    <location>
        <begin position="742"/>
        <end position="759"/>
    </location>
</feature>
<sequence>MKVTITLVLLLALASATSTQDQILALLQTGTKASDAIDTVFGLLNDLIQSNKDAQFAADQKNETDEWIGAQTIEQFTKIKTLNQKLFQQSIENRAQFEQDLHDTKNYLAWNEQRQDEINRKIQVLLDEQCLSNQLFVRSIKQNREALEVVRLLKQDVAGYIVNGDSFELVQVQSVAEKLKQYSNTFQEQELQSFLQLANKQEDGSVSRGATLAERVLVVLESLEVNLAASLEALEVNEINASWELAGWVSLSEAEVENLKVEYERKQVYADRLATQIQAALAQQAKSKIILQESQDALDQAQSDLENKRADYAEAKAKRDEENAILAELHGLEDEIHHFIFNINMNSFIQCFIQQAIKMSISETYAQKIPNIFEINTLLMITFILLFVWRIITLKTKTFANPLKILGIATLKLIHYVSSLYSLIMFSFLISYVADQLPFRNLNKFKVIKIFFVIIIFFWGTDINLFSLTIVTLIEKTTKKVIQSYQIQKEDEISTILSYVLALGIILTVSIYEIFISEDQDGFNIMEFPIFNLLMIGLFFLGLQKITYNITKDQHNKFIGIIMCLLFLIYELKDKIFDPFNHQVMWISLLILATLNIFENTEEDQQLIQSNNRIVGDDEISFQAFLNHLKNNSDSKKLMIQLSLNFSFMFVELIYGWISNSLGLITDSLHMLIDSSALAIALFASFMAKRKANSTYTFGYERVEILSGYANGVFLLFAVVEIISESFERVITPQEVLPEKMLIVSFLGLLVNVIGLFFFHNHGHIHSEEVDQQLEEKHHHHCSHHHDHNHNLSGVYLHILADALGSVACIISALLIYYYQFHMADPIASIIISLLILTTTITLLKDTSKILLMHVPFSGKKVLAAISHDFNYRGFEPQEMKLWQYKEKKLVFTARFQIKQEDEAQIKQEIDNIVSKHKEVVINAIDFDYVD</sequence>
<feature type="transmembrane region" description="Helical" evidence="10">
    <location>
        <begin position="670"/>
        <end position="688"/>
    </location>
</feature>
<organism evidence="13 14">
    <name type="scientific">Paramecium pentaurelia</name>
    <dbReference type="NCBI Taxonomy" id="43138"/>
    <lineage>
        <taxon>Eukaryota</taxon>
        <taxon>Sar</taxon>
        <taxon>Alveolata</taxon>
        <taxon>Ciliophora</taxon>
        <taxon>Intramacronucleata</taxon>
        <taxon>Oligohymenophorea</taxon>
        <taxon>Peniculida</taxon>
        <taxon>Parameciidae</taxon>
        <taxon>Paramecium</taxon>
    </lineage>
</organism>
<dbReference type="EMBL" id="CAJJDO010000064">
    <property type="protein sequence ID" value="CAD8175869.1"/>
    <property type="molecule type" value="Genomic_DNA"/>
</dbReference>
<evidence type="ECO:0000256" key="7">
    <source>
        <dbReference type="ARBA" id="ARBA00023065"/>
    </source>
</evidence>
<feature type="transmembrane region" description="Helical" evidence="10">
    <location>
        <begin position="495"/>
        <end position="516"/>
    </location>
</feature>
<name>A0A8S1VJD5_9CILI</name>
<dbReference type="PANTHER" id="PTHR45755:SF4">
    <property type="entry name" value="ZINC TRANSPORTER 7"/>
    <property type="match status" value="1"/>
</dbReference>
<evidence type="ECO:0000256" key="2">
    <source>
        <dbReference type="ARBA" id="ARBA00008873"/>
    </source>
</evidence>
<dbReference type="GO" id="GO:0005774">
    <property type="term" value="C:vacuolar membrane"/>
    <property type="evidence" value="ECO:0007669"/>
    <property type="project" value="UniProtKB-SubCell"/>
</dbReference>
<keyword evidence="8 10" id="KW-0472">Membrane</keyword>
<feature type="transmembrane region" description="Helical" evidence="10">
    <location>
        <begin position="795"/>
        <end position="820"/>
    </location>
</feature>
<feature type="transmembrane region" description="Helical" evidence="10">
    <location>
        <begin position="584"/>
        <end position="601"/>
    </location>
</feature>
<keyword evidence="3" id="KW-0813">Transport</keyword>
<dbReference type="GO" id="GO:0005794">
    <property type="term" value="C:Golgi apparatus"/>
    <property type="evidence" value="ECO:0007669"/>
    <property type="project" value="TreeGrafter"/>
</dbReference>
<comment type="similarity">
    <text evidence="2">Belongs to the cation diffusion facilitator (CDF) transporter (TC 2.A.4) family. SLC30A subfamily.</text>
</comment>
<dbReference type="InterPro" id="IPR058533">
    <property type="entry name" value="Cation_efflux_TM"/>
</dbReference>
<feature type="transmembrane region" description="Helical" evidence="10">
    <location>
        <begin position="413"/>
        <end position="434"/>
    </location>
</feature>
<dbReference type="GO" id="GO:0006882">
    <property type="term" value="P:intracellular zinc ion homeostasis"/>
    <property type="evidence" value="ECO:0007669"/>
    <property type="project" value="InterPro"/>
</dbReference>
<evidence type="ECO:0000256" key="10">
    <source>
        <dbReference type="SAM" id="Phobius"/>
    </source>
</evidence>
<dbReference type="Proteomes" id="UP000689195">
    <property type="component" value="Unassembled WGS sequence"/>
</dbReference>
<evidence type="ECO:0000256" key="3">
    <source>
        <dbReference type="ARBA" id="ARBA00022448"/>
    </source>
</evidence>
<evidence type="ECO:0000256" key="9">
    <source>
        <dbReference type="SAM" id="Coils"/>
    </source>
</evidence>
<feature type="transmembrane region" description="Helical" evidence="10">
    <location>
        <begin position="638"/>
        <end position="658"/>
    </location>
</feature>
<keyword evidence="11" id="KW-0732">Signal</keyword>
<keyword evidence="5 10" id="KW-0812">Transmembrane</keyword>
<feature type="transmembrane region" description="Helical" evidence="10">
    <location>
        <begin position="555"/>
        <end position="572"/>
    </location>
</feature>
<dbReference type="GO" id="GO:0005385">
    <property type="term" value="F:zinc ion transmembrane transporter activity"/>
    <property type="evidence" value="ECO:0007669"/>
    <property type="project" value="InterPro"/>
</dbReference>